<dbReference type="PANTHER" id="PTHR43648:SF1">
    <property type="entry name" value="ELECTRON TRANSFER FLAVOPROTEIN BETA SUBUNIT LYSINE METHYLTRANSFERASE"/>
    <property type="match status" value="1"/>
</dbReference>
<dbReference type="PANTHER" id="PTHR43648">
    <property type="entry name" value="ELECTRON TRANSFER FLAVOPROTEIN BETA SUBUNIT LYSINE METHYLTRANSFERASE"/>
    <property type="match status" value="1"/>
</dbReference>
<dbReference type="SUPFAM" id="SSF53335">
    <property type="entry name" value="S-adenosyl-L-methionine-dependent methyltransferases"/>
    <property type="match status" value="1"/>
</dbReference>
<dbReference type="GO" id="GO:0016279">
    <property type="term" value="F:protein-lysine N-methyltransferase activity"/>
    <property type="evidence" value="ECO:0007669"/>
    <property type="project" value="TreeGrafter"/>
</dbReference>
<dbReference type="CDD" id="cd02440">
    <property type="entry name" value="AdoMet_MTases"/>
    <property type="match status" value="1"/>
</dbReference>
<evidence type="ECO:0000313" key="4">
    <source>
        <dbReference type="Proteomes" id="UP000434580"/>
    </source>
</evidence>
<evidence type="ECO:0000313" key="3">
    <source>
        <dbReference type="EMBL" id="CAA0115168.1"/>
    </source>
</evidence>
<dbReference type="AlphaFoldDB" id="A0A5S9QCP8"/>
<dbReference type="InterPro" id="IPR050078">
    <property type="entry name" value="Ribosomal_L11_MeTrfase_PrmA"/>
</dbReference>
<keyword evidence="3" id="KW-0689">Ribosomal protein</keyword>
<keyword evidence="3" id="KW-0687">Ribonucleoprotein</keyword>
<dbReference type="GO" id="GO:0005840">
    <property type="term" value="C:ribosome"/>
    <property type="evidence" value="ECO:0007669"/>
    <property type="project" value="UniProtKB-KW"/>
</dbReference>
<name>A0A5S9QCP8_9GAMM</name>
<protein>
    <submittedName>
        <fullName evidence="3">Ribosomal protein L11 methyltransferase</fullName>
        <ecNumber evidence="3">2.1.1.-</ecNumber>
    </submittedName>
</protein>
<dbReference type="Proteomes" id="UP000434580">
    <property type="component" value="Unassembled WGS sequence"/>
</dbReference>
<evidence type="ECO:0000256" key="2">
    <source>
        <dbReference type="ARBA" id="ARBA00022679"/>
    </source>
</evidence>
<keyword evidence="1 3" id="KW-0489">Methyltransferase</keyword>
<dbReference type="Gene3D" id="3.40.50.150">
    <property type="entry name" value="Vaccinia Virus protein VP39"/>
    <property type="match status" value="1"/>
</dbReference>
<dbReference type="InterPro" id="IPR029063">
    <property type="entry name" value="SAM-dependent_MTases_sf"/>
</dbReference>
<keyword evidence="2 3" id="KW-0808">Transferase</keyword>
<dbReference type="EMBL" id="CACSII010000018">
    <property type="protein sequence ID" value="CAA0115168.1"/>
    <property type="molecule type" value="Genomic_DNA"/>
</dbReference>
<proteinExistence type="predicted"/>
<dbReference type="Pfam" id="PF06325">
    <property type="entry name" value="PrmA"/>
    <property type="match status" value="1"/>
</dbReference>
<evidence type="ECO:0000256" key="1">
    <source>
        <dbReference type="ARBA" id="ARBA00022603"/>
    </source>
</evidence>
<dbReference type="GO" id="GO:0032259">
    <property type="term" value="P:methylation"/>
    <property type="evidence" value="ECO:0007669"/>
    <property type="project" value="UniProtKB-KW"/>
</dbReference>
<accession>A0A5S9QCP8</accession>
<sequence>MKVMHDLLDEMNSALTSILDDASLAKVALDDQQRLRLWLIDPAYQIENLPADAAQRVMDNPLYWMFCWASGRVMAQQILDNPDLVKNKIVMDVGSGSGVVAIAAALSGAEHVIASDIDPMSQNAIRLNRDLNELDQQCLDVIGDYRDYSGQVDLITVADVLYDRDNLPLLDALLDHADDMLLADSRVKSFTHPRLVKTAKFPGETFPALGGVDEFSEVNFYRKTV</sequence>
<organism evidence="3 4">
    <name type="scientific">BD1-7 clade bacterium</name>
    <dbReference type="NCBI Taxonomy" id="2029982"/>
    <lineage>
        <taxon>Bacteria</taxon>
        <taxon>Pseudomonadati</taxon>
        <taxon>Pseudomonadota</taxon>
        <taxon>Gammaproteobacteria</taxon>
        <taxon>Cellvibrionales</taxon>
        <taxon>Spongiibacteraceae</taxon>
        <taxon>BD1-7 clade</taxon>
    </lineage>
</organism>
<gene>
    <name evidence="3" type="primary">prmA_2</name>
    <name evidence="3" type="ORF">DPBNPPHM_01897</name>
</gene>
<reference evidence="3 4" key="1">
    <citation type="submission" date="2019-11" db="EMBL/GenBank/DDBJ databases">
        <authorList>
            <person name="Holert J."/>
        </authorList>
    </citation>
    <scope>NUCLEOTIDE SEQUENCE [LARGE SCALE GENOMIC DNA]</scope>
    <source>
        <strain evidence="3">BC5_2</strain>
    </source>
</reference>
<dbReference type="EC" id="2.1.1.-" evidence="3"/>